<comment type="caution">
    <text evidence="3">The sequence shown here is derived from an EMBL/GenBank/DDBJ whole genome shotgun (WGS) entry which is preliminary data.</text>
</comment>
<evidence type="ECO:0000256" key="2">
    <source>
        <dbReference type="SAM" id="Phobius"/>
    </source>
</evidence>
<keyword evidence="2" id="KW-1133">Transmembrane helix</keyword>
<dbReference type="RefSeq" id="XP_051609010.1">
    <property type="nucleotide sequence ID" value="XM_051751719.1"/>
</dbReference>
<evidence type="ECO:0000313" key="3">
    <source>
        <dbReference type="EMBL" id="KAI5958563.1"/>
    </source>
</evidence>
<proteinExistence type="predicted"/>
<protein>
    <submittedName>
        <fullName evidence="3">Uncharacterized protein</fullName>
    </submittedName>
</protein>
<dbReference type="EMBL" id="JAIHNG010000116">
    <property type="protein sequence ID" value="KAI5958563.1"/>
    <property type="molecule type" value="Genomic_DNA"/>
</dbReference>
<dbReference type="AlphaFoldDB" id="A0AAD5BF03"/>
<accession>A0AAD5BF03</accession>
<gene>
    <name evidence="3" type="ORF">KGF57_002408</name>
</gene>
<name>A0AAD5BF03_9ASCO</name>
<organism evidence="3 4">
    <name type="scientific">Candida theae</name>
    <dbReference type="NCBI Taxonomy" id="1198502"/>
    <lineage>
        <taxon>Eukaryota</taxon>
        <taxon>Fungi</taxon>
        <taxon>Dikarya</taxon>
        <taxon>Ascomycota</taxon>
        <taxon>Saccharomycotina</taxon>
        <taxon>Pichiomycetes</taxon>
        <taxon>Debaryomycetaceae</taxon>
        <taxon>Candida/Lodderomyces clade</taxon>
        <taxon>Candida</taxon>
    </lineage>
</organism>
<feature type="transmembrane region" description="Helical" evidence="2">
    <location>
        <begin position="24"/>
        <end position="40"/>
    </location>
</feature>
<sequence length="93" mass="10738">MLVVYQKYYTPLDRLINKFRRKAFWLYTGLVTISLLYMFYEISHLPTLPPPPPPPPSSSNASRRKARQVTTKEITTTDPKTGVLKVEEVVVIE</sequence>
<evidence type="ECO:0000256" key="1">
    <source>
        <dbReference type="SAM" id="MobiDB-lite"/>
    </source>
</evidence>
<evidence type="ECO:0000313" key="4">
    <source>
        <dbReference type="Proteomes" id="UP001204833"/>
    </source>
</evidence>
<dbReference type="Proteomes" id="UP001204833">
    <property type="component" value="Unassembled WGS sequence"/>
</dbReference>
<keyword evidence="4" id="KW-1185">Reference proteome</keyword>
<dbReference type="GeneID" id="76150467"/>
<reference evidence="3 4" key="1">
    <citation type="journal article" date="2022" name="DNA Res.">
        <title>Genome analysis of five recently described species of the CUG-Ser clade uncovers Candida theae as a new hybrid lineage with pathogenic potential in the Candida parapsilosis species complex.</title>
        <authorList>
            <person name="Mixao V."/>
            <person name="Del Olmo V."/>
            <person name="Hegedusova E."/>
            <person name="Saus E."/>
            <person name="Pryszcz L."/>
            <person name="Cillingova A."/>
            <person name="Nosek J."/>
            <person name="Gabaldon T."/>
        </authorList>
    </citation>
    <scope>NUCLEOTIDE SEQUENCE [LARGE SCALE GENOMIC DNA]</scope>
    <source>
        <strain evidence="3 4">CBS 12239</strain>
    </source>
</reference>
<keyword evidence="2" id="KW-0812">Transmembrane</keyword>
<keyword evidence="2" id="KW-0472">Membrane</keyword>
<feature type="region of interest" description="Disordered" evidence="1">
    <location>
        <begin position="49"/>
        <end position="74"/>
    </location>
</feature>